<dbReference type="EMBL" id="FMAO01000002">
    <property type="protein sequence ID" value="SCB83046.1"/>
    <property type="molecule type" value="Genomic_DNA"/>
</dbReference>
<dbReference type="GO" id="GO:0030313">
    <property type="term" value="C:cell envelope"/>
    <property type="evidence" value="ECO:0007669"/>
    <property type="project" value="UniProtKB-SubCell"/>
</dbReference>
<dbReference type="Proteomes" id="UP000199268">
    <property type="component" value="Unassembled WGS sequence"/>
</dbReference>
<protein>
    <submittedName>
        <fullName evidence="7">Oligopeptide transport system substrate-binding protein</fullName>
    </submittedName>
</protein>
<keyword evidence="8" id="KW-1185">Reference proteome</keyword>
<evidence type="ECO:0000259" key="6">
    <source>
        <dbReference type="Pfam" id="PF00496"/>
    </source>
</evidence>
<dbReference type="FunFam" id="3.90.76.10:FF:000001">
    <property type="entry name" value="Oligopeptide ABC transporter substrate-binding protein"/>
    <property type="match status" value="1"/>
</dbReference>
<keyword evidence="4" id="KW-0732">Signal</keyword>
<dbReference type="Gene3D" id="3.90.76.10">
    <property type="entry name" value="Dipeptide-binding Protein, Domain 1"/>
    <property type="match status" value="1"/>
</dbReference>
<evidence type="ECO:0000313" key="8">
    <source>
        <dbReference type="Proteomes" id="UP000199268"/>
    </source>
</evidence>
<dbReference type="InterPro" id="IPR000914">
    <property type="entry name" value="SBP_5_dom"/>
</dbReference>
<evidence type="ECO:0000256" key="5">
    <source>
        <dbReference type="ARBA" id="ARBA00022856"/>
    </source>
</evidence>
<dbReference type="PANTHER" id="PTHR30290:SF10">
    <property type="entry name" value="PERIPLASMIC OLIGOPEPTIDE-BINDING PROTEIN-RELATED"/>
    <property type="match status" value="1"/>
</dbReference>
<evidence type="ECO:0000256" key="2">
    <source>
        <dbReference type="ARBA" id="ARBA00005695"/>
    </source>
</evidence>
<dbReference type="GO" id="GO:0015833">
    <property type="term" value="P:peptide transport"/>
    <property type="evidence" value="ECO:0007669"/>
    <property type="project" value="UniProtKB-KW"/>
</dbReference>
<organism evidence="7 8">
    <name type="scientific">Weissella bombi</name>
    <dbReference type="NCBI Taxonomy" id="1505725"/>
    <lineage>
        <taxon>Bacteria</taxon>
        <taxon>Bacillati</taxon>
        <taxon>Bacillota</taxon>
        <taxon>Bacilli</taxon>
        <taxon>Lactobacillales</taxon>
        <taxon>Lactobacillaceae</taxon>
        <taxon>Weissella</taxon>
    </lineage>
</organism>
<dbReference type="GO" id="GO:0043190">
    <property type="term" value="C:ATP-binding cassette (ABC) transporter complex"/>
    <property type="evidence" value="ECO:0007669"/>
    <property type="project" value="InterPro"/>
</dbReference>
<evidence type="ECO:0000313" key="7">
    <source>
        <dbReference type="EMBL" id="SCB83046.1"/>
    </source>
</evidence>
<name>A0A1C3ZLB3_9LACO</name>
<evidence type="ECO:0000256" key="4">
    <source>
        <dbReference type="ARBA" id="ARBA00022729"/>
    </source>
</evidence>
<dbReference type="GO" id="GO:0042597">
    <property type="term" value="C:periplasmic space"/>
    <property type="evidence" value="ECO:0007669"/>
    <property type="project" value="UniProtKB-ARBA"/>
</dbReference>
<dbReference type="Gene3D" id="3.40.190.10">
    <property type="entry name" value="Periplasmic binding protein-like II"/>
    <property type="match status" value="1"/>
</dbReference>
<keyword evidence="5" id="KW-0653">Protein transport</keyword>
<evidence type="ECO:0000256" key="1">
    <source>
        <dbReference type="ARBA" id="ARBA00004196"/>
    </source>
</evidence>
<dbReference type="InterPro" id="IPR039424">
    <property type="entry name" value="SBP_5"/>
</dbReference>
<gene>
    <name evidence="7" type="ORF">GA0061074_10272</name>
</gene>
<dbReference type="Pfam" id="PF00496">
    <property type="entry name" value="SBP_bac_5"/>
    <property type="match status" value="1"/>
</dbReference>
<evidence type="ECO:0000256" key="3">
    <source>
        <dbReference type="ARBA" id="ARBA00022448"/>
    </source>
</evidence>
<dbReference type="PIRSF" id="PIRSF002741">
    <property type="entry name" value="MppA"/>
    <property type="match status" value="1"/>
</dbReference>
<comment type="subcellular location">
    <subcellularLocation>
        <location evidence="1">Cell envelope</location>
    </subcellularLocation>
</comment>
<dbReference type="GO" id="GO:1904680">
    <property type="term" value="F:peptide transmembrane transporter activity"/>
    <property type="evidence" value="ECO:0007669"/>
    <property type="project" value="TreeGrafter"/>
</dbReference>
<dbReference type="InterPro" id="IPR030678">
    <property type="entry name" value="Peptide/Ni-bd"/>
</dbReference>
<dbReference type="STRING" id="1505725.GA0061074_10272"/>
<feature type="domain" description="Solute-binding protein family 5" evidence="6">
    <location>
        <begin position="100"/>
        <end position="484"/>
    </location>
</feature>
<comment type="similarity">
    <text evidence="2">Belongs to the bacterial solute-binding protein 5 family.</text>
</comment>
<keyword evidence="3" id="KW-0813">Transport</keyword>
<dbReference type="CDD" id="cd08504">
    <property type="entry name" value="PBP2_OppA"/>
    <property type="match status" value="1"/>
</dbReference>
<sequence length="567" mass="62571">MLKFHKGSSMLMSVRKGDVVNMTYKKKVLITVGTLVVVAGAAGLVVNHARNITRGSTEKFTMVQTSPIDSLDPILGYNPSSGTVVGNTYEGLYSVDDKNKVHLALASKVETSKDGKTKTFTIRKNAKWSNGAPVTADDFVFAWRRLANPKNASGFNFQPGAAGLKNADDIVAGKKPVSSLGVSAEGKKKLVLHLDRKVPYLNKLLSFNAFAPVNEQFYKKEGKKFAQSDKNLISAGPYKVKDWKLGDNEITLVKNKGYWDAKHVQAKTVKMNIITDPEKAAIAFKDGSADYTPISGQLATKFREDKAFKTELGPFTQYLMINLKKKGLDNADLRKAINSSIDKKVITNHILKDGSEPAKSMIMKGLYRDTANNGKDFADESAKGYTYSPTKAKTYWQAAKSETDLRAFTITYDDSDPSYANVAAYMKSQIEKNLPGMKVTLQQLSKKTRVDKMESGDFETVLTRWGPDYADPSAILSMYQSDNVSNYPKFNSPEYDQLLADAATKYANDTAKRNDALQQANNLLIDSASSAPLYQSGAPVLQRQNIHGLIQHISGVPYTFKYVTLKR</sequence>
<accession>A0A1C3ZLB3</accession>
<dbReference type="AlphaFoldDB" id="A0A1C3ZLB3"/>
<dbReference type="SUPFAM" id="SSF53850">
    <property type="entry name" value="Periplasmic binding protein-like II"/>
    <property type="match status" value="1"/>
</dbReference>
<proteinExistence type="inferred from homology"/>
<dbReference type="Gene3D" id="3.10.105.10">
    <property type="entry name" value="Dipeptide-binding Protein, Domain 3"/>
    <property type="match status" value="1"/>
</dbReference>
<dbReference type="PANTHER" id="PTHR30290">
    <property type="entry name" value="PERIPLASMIC BINDING COMPONENT OF ABC TRANSPORTER"/>
    <property type="match status" value="1"/>
</dbReference>
<reference evidence="8" key="1">
    <citation type="submission" date="2016-08" db="EMBL/GenBank/DDBJ databases">
        <authorList>
            <person name="Varghese N."/>
            <person name="Submissions Spin"/>
        </authorList>
    </citation>
    <scope>NUCLEOTIDE SEQUENCE [LARGE SCALE GENOMIC DNA]</scope>
    <source>
        <strain evidence="8">R-53094</strain>
    </source>
</reference>
<dbReference type="OrthoDB" id="9801912at2"/>
<keyword evidence="5" id="KW-0571">Peptide transport</keyword>